<keyword evidence="6 7" id="KW-0472">Membrane</keyword>
<dbReference type="InterPro" id="IPR036259">
    <property type="entry name" value="MFS_trans_sf"/>
</dbReference>
<feature type="transmembrane region" description="Helical" evidence="7">
    <location>
        <begin position="376"/>
        <end position="399"/>
    </location>
</feature>
<evidence type="ECO:0000313" key="8">
    <source>
        <dbReference type="EMBL" id="MBQ0932911.1"/>
    </source>
</evidence>
<evidence type="ECO:0000313" key="9">
    <source>
        <dbReference type="Proteomes" id="UP000676246"/>
    </source>
</evidence>
<evidence type="ECO:0000256" key="3">
    <source>
        <dbReference type="ARBA" id="ARBA00022475"/>
    </source>
</evidence>
<dbReference type="PANTHER" id="PTHR23513">
    <property type="entry name" value="INTEGRAL MEMBRANE EFFLUX PROTEIN-RELATED"/>
    <property type="match status" value="1"/>
</dbReference>
<comment type="caution">
    <text evidence="8">The sequence shown here is derived from an EMBL/GenBank/DDBJ whole genome shotgun (WGS) entry which is preliminary data.</text>
</comment>
<evidence type="ECO:0000256" key="7">
    <source>
        <dbReference type="SAM" id="Phobius"/>
    </source>
</evidence>
<dbReference type="SUPFAM" id="SSF103473">
    <property type="entry name" value="MFS general substrate transporter"/>
    <property type="match status" value="1"/>
</dbReference>
<protein>
    <submittedName>
        <fullName evidence="8">MFS transporter</fullName>
    </submittedName>
</protein>
<evidence type="ECO:0000256" key="6">
    <source>
        <dbReference type="ARBA" id="ARBA00023136"/>
    </source>
</evidence>
<dbReference type="Proteomes" id="UP000676246">
    <property type="component" value="Unassembled WGS sequence"/>
</dbReference>
<feature type="transmembrane region" description="Helical" evidence="7">
    <location>
        <begin position="86"/>
        <end position="104"/>
    </location>
</feature>
<feature type="transmembrane region" description="Helical" evidence="7">
    <location>
        <begin position="266"/>
        <end position="284"/>
    </location>
</feature>
<feature type="transmembrane region" description="Helical" evidence="7">
    <location>
        <begin position="229"/>
        <end position="254"/>
    </location>
</feature>
<dbReference type="Gene3D" id="1.20.1250.20">
    <property type="entry name" value="MFS general substrate transporter like domains"/>
    <property type="match status" value="1"/>
</dbReference>
<evidence type="ECO:0000256" key="2">
    <source>
        <dbReference type="ARBA" id="ARBA00022448"/>
    </source>
</evidence>
<keyword evidence="3" id="KW-1003">Cell membrane</keyword>
<dbReference type="CDD" id="cd06173">
    <property type="entry name" value="MFS_MefA_like"/>
    <property type="match status" value="1"/>
</dbReference>
<organism evidence="8 9">
    <name type="scientific">Ideonella alba</name>
    <dbReference type="NCBI Taxonomy" id="2824118"/>
    <lineage>
        <taxon>Bacteria</taxon>
        <taxon>Pseudomonadati</taxon>
        <taxon>Pseudomonadota</taxon>
        <taxon>Betaproteobacteria</taxon>
        <taxon>Burkholderiales</taxon>
        <taxon>Sphaerotilaceae</taxon>
        <taxon>Ideonella</taxon>
    </lineage>
</organism>
<dbReference type="PANTHER" id="PTHR23513:SF9">
    <property type="entry name" value="ENTEROBACTIN EXPORTER ENTS"/>
    <property type="match status" value="1"/>
</dbReference>
<feature type="transmembrane region" description="Helical" evidence="7">
    <location>
        <begin position="24"/>
        <end position="47"/>
    </location>
</feature>
<keyword evidence="2" id="KW-0813">Transport</keyword>
<evidence type="ECO:0000256" key="1">
    <source>
        <dbReference type="ARBA" id="ARBA00004651"/>
    </source>
</evidence>
<sequence>MTATDPLALAPPPRLRDLPDFRRLLAARAAATTANQMLMVALGWQMYELTRSAWQLGLVGLVQFVPALLLTLPAGHLVDHHDRRHTLLASLGLQAVVAACLAAGSAGGWLGPAGIFAVSALLGAARALQMPSQQALLPSLVPGEALPRAVAAGGAVLQASIVGGPALGGLVYAAGQSAGAAWVYGLALLLLVLAGGAVLRLTPQGRPARVGAEAGALTAGLRFIVAHPVLLGAMGLDLLAVLLGGATALLPVFARDILGTGPEGLGLLRAAPALGALACGLWLARHPLQRRAGQRLLQSVAVYGLATLAFALAGSLPLAMLALAVAGAADMVSVVIRQSLVQMETPDAMRGRVAAVNSVFIGASNQLGEFESGATAAWLGPVGSVLLGGAGTLLAVAVWPRLFPALWRRDRL</sequence>
<keyword evidence="4 7" id="KW-0812">Transmembrane</keyword>
<gene>
    <name evidence="8" type="ORF">KAK03_20770</name>
</gene>
<proteinExistence type="predicted"/>
<evidence type="ECO:0000256" key="5">
    <source>
        <dbReference type="ARBA" id="ARBA00022989"/>
    </source>
</evidence>
<feature type="transmembrane region" description="Helical" evidence="7">
    <location>
        <begin position="181"/>
        <end position="199"/>
    </location>
</feature>
<dbReference type="AlphaFoldDB" id="A0A941BGB9"/>
<dbReference type="Pfam" id="PF05977">
    <property type="entry name" value="MFS_3"/>
    <property type="match status" value="1"/>
</dbReference>
<reference evidence="8 9" key="1">
    <citation type="submission" date="2021-04" db="EMBL/GenBank/DDBJ databases">
        <title>The genome sequence of Ideonella sp. 3Y2.</title>
        <authorList>
            <person name="Liu Y."/>
        </authorList>
    </citation>
    <scope>NUCLEOTIDE SEQUENCE [LARGE SCALE GENOMIC DNA]</scope>
    <source>
        <strain evidence="8 9">3Y2</strain>
    </source>
</reference>
<dbReference type="EMBL" id="JAGQDD010000021">
    <property type="protein sequence ID" value="MBQ0932911.1"/>
    <property type="molecule type" value="Genomic_DNA"/>
</dbReference>
<dbReference type="InterPro" id="IPR010290">
    <property type="entry name" value="TM_effector"/>
</dbReference>
<dbReference type="RefSeq" id="WP_210856613.1">
    <property type="nucleotide sequence ID" value="NZ_JAGQDD010000021.1"/>
</dbReference>
<accession>A0A941BGB9</accession>
<name>A0A941BGB9_9BURK</name>
<feature type="transmembrane region" description="Helical" evidence="7">
    <location>
        <begin position="53"/>
        <end position="74"/>
    </location>
</feature>
<feature type="transmembrane region" description="Helical" evidence="7">
    <location>
        <begin position="296"/>
        <end position="329"/>
    </location>
</feature>
<keyword evidence="9" id="KW-1185">Reference proteome</keyword>
<keyword evidence="5 7" id="KW-1133">Transmembrane helix</keyword>
<evidence type="ECO:0000256" key="4">
    <source>
        <dbReference type="ARBA" id="ARBA00022692"/>
    </source>
</evidence>
<comment type="subcellular location">
    <subcellularLocation>
        <location evidence="1">Cell membrane</location>
        <topology evidence="1">Multi-pass membrane protein</topology>
    </subcellularLocation>
</comment>
<dbReference type="GO" id="GO:0005886">
    <property type="term" value="C:plasma membrane"/>
    <property type="evidence" value="ECO:0007669"/>
    <property type="project" value="UniProtKB-SubCell"/>
</dbReference>